<evidence type="ECO:0000256" key="12">
    <source>
        <dbReference type="SAM" id="MobiDB-lite"/>
    </source>
</evidence>
<feature type="compositionally biased region" description="Low complexity" evidence="12">
    <location>
        <begin position="243"/>
        <end position="276"/>
    </location>
</feature>
<feature type="compositionally biased region" description="Low complexity" evidence="12">
    <location>
        <begin position="863"/>
        <end position="877"/>
    </location>
</feature>
<dbReference type="GO" id="GO:0045944">
    <property type="term" value="P:positive regulation of transcription by RNA polymerase II"/>
    <property type="evidence" value="ECO:0007669"/>
    <property type="project" value="TreeGrafter"/>
</dbReference>
<evidence type="ECO:0000256" key="8">
    <source>
        <dbReference type="ARBA" id="ARBA00023004"/>
    </source>
</evidence>
<keyword evidence="4 11" id="KW-0479">Metal-binding</keyword>
<comment type="similarity">
    <text evidence="2 11">Belongs to the TET family.</text>
</comment>
<feature type="compositionally biased region" description="Low complexity" evidence="12">
    <location>
        <begin position="1858"/>
        <end position="1872"/>
    </location>
</feature>
<feature type="compositionally biased region" description="Basic and acidic residues" evidence="12">
    <location>
        <begin position="878"/>
        <end position="888"/>
    </location>
</feature>
<feature type="compositionally biased region" description="Low complexity" evidence="12">
    <location>
        <begin position="1689"/>
        <end position="1698"/>
    </location>
</feature>
<accession>A0A8S4PKY6</accession>
<name>A0A8S4PKY6_OWEFU</name>
<feature type="region of interest" description="Disordered" evidence="12">
    <location>
        <begin position="553"/>
        <end position="733"/>
    </location>
</feature>
<feature type="region of interest" description="Disordered" evidence="12">
    <location>
        <begin position="112"/>
        <end position="166"/>
    </location>
</feature>
<comment type="subcellular location">
    <subcellularLocation>
        <location evidence="1">Chromosome</location>
    </subcellularLocation>
</comment>
<feature type="region of interest" description="Disordered" evidence="12">
    <location>
        <begin position="758"/>
        <end position="827"/>
    </location>
</feature>
<evidence type="ECO:0000256" key="2">
    <source>
        <dbReference type="ARBA" id="ARBA00007502"/>
    </source>
</evidence>
<feature type="compositionally biased region" description="Polar residues" evidence="12">
    <location>
        <begin position="1783"/>
        <end position="1793"/>
    </location>
</feature>
<dbReference type="SMART" id="SM01333">
    <property type="entry name" value="Tet_JBP"/>
    <property type="match status" value="1"/>
</dbReference>
<feature type="compositionally biased region" description="Basic and acidic residues" evidence="12">
    <location>
        <begin position="1636"/>
        <end position="1650"/>
    </location>
</feature>
<feature type="compositionally biased region" description="Polar residues" evidence="12">
    <location>
        <begin position="500"/>
        <end position="512"/>
    </location>
</feature>
<keyword evidence="7 11" id="KW-0560">Oxidoreductase</keyword>
<keyword evidence="6 11" id="KW-0223">Dioxygenase</keyword>
<dbReference type="Proteomes" id="UP000749559">
    <property type="component" value="Unassembled WGS sequence"/>
</dbReference>
<feature type="compositionally biased region" description="Polar residues" evidence="12">
    <location>
        <begin position="1535"/>
        <end position="1549"/>
    </location>
</feature>
<comment type="catalytic activity">
    <reaction evidence="10 11">
        <text>a 5-hydroxymethyl-2'-deoxycytidine in DNA + 2-oxoglutarate + O2 = a 5-formyl-2'-deoxycytidine in DNA + succinate + CO2 + H2O</text>
        <dbReference type="Rhea" id="RHEA:53828"/>
        <dbReference type="Rhea" id="RHEA-COMP:13315"/>
        <dbReference type="Rhea" id="RHEA-COMP:13656"/>
        <dbReference type="ChEBI" id="CHEBI:15377"/>
        <dbReference type="ChEBI" id="CHEBI:15379"/>
        <dbReference type="ChEBI" id="CHEBI:16526"/>
        <dbReference type="ChEBI" id="CHEBI:16810"/>
        <dbReference type="ChEBI" id="CHEBI:30031"/>
        <dbReference type="ChEBI" id="CHEBI:136731"/>
        <dbReference type="ChEBI" id="CHEBI:137731"/>
        <dbReference type="EC" id="1.14.11.80"/>
    </reaction>
</comment>
<feature type="region of interest" description="Disordered" evidence="12">
    <location>
        <begin position="1813"/>
        <end position="1898"/>
    </location>
</feature>
<evidence type="ECO:0000313" key="15">
    <source>
        <dbReference type="Proteomes" id="UP000749559"/>
    </source>
</evidence>
<dbReference type="InterPro" id="IPR046942">
    <property type="entry name" value="TET_oxygenase"/>
</dbReference>
<feature type="compositionally biased region" description="Polar residues" evidence="12">
    <location>
        <begin position="467"/>
        <end position="477"/>
    </location>
</feature>
<evidence type="ECO:0000256" key="1">
    <source>
        <dbReference type="ARBA" id="ARBA00004286"/>
    </source>
</evidence>
<dbReference type="EC" id="1.14.11.80" evidence="11"/>
<dbReference type="OrthoDB" id="8854879at2759"/>
<feature type="region of interest" description="Disordered" evidence="12">
    <location>
        <begin position="178"/>
        <end position="218"/>
    </location>
</feature>
<feature type="region of interest" description="Disordered" evidence="12">
    <location>
        <begin position="309"/>
        <end position="336"/>
    </location>
</feature>
<feature type="domain" description="Methylcytosine dioxygenase TET1-3 oxygenase" evidence="13">
    <location>
        <begin position="1141"/>
        <end position="1889"/>
    </location>
</feature>
<feature type="compositionally biased region" description="Basic and acidic residues" evidence="12">
    <location>
        <begin position="434"/>
        <end position="452"/>
    </location>
</feature>
<dbReference type="GO" id="GO:0005634">
    <property type="term" value="C:nucleus"/>
    <property type="evidence" value="ECO:0007669"/>
    <property type="project" value="UniProtKB-UniRule"/>
</dbReference>
<dbReference type="Pfam" id="PF12851">
    <property type="entry name" value="Tet_JBP"/>
    <property type="match status" value="1"/>
</dbReference>
<feature type="compositionally biased region" description="Gly residues" evidence="12">
    <location>
        <begin position="151"/>
        <end position="162"/>
    </location>
</feature>
<feature type="compositionally biased region" description="Basic residues" evidence="12">
    <location>
        <begin position="570"/>
        <end position="584"/>
    </location>
</feature>
<sequence length="1990" mass="217441">MESRDDAKGQGGSTEGVPPHTKLPSFMDLSQPLGNPSYMPQRPTHEVTSTEFAKLTNESMKSHVDEIIAKEIMGGGDTAREIMGGGDTEKMRGRDPAHELIGGAEMMISRRDTAQGTDQRSHDQGSSGPRSQDSRSHISGLPLGPPRPAGGAQGIVAGGTDPGGHWSQWYQQQQMFMADALGDQDGQHVKPTPTGPRKNKGPSTMCVSKEKPCSSPTNECQEWLKHQQYKNNQTQQETVALQVQTQQAAQRLLQQRQQHQQNQQQHYQQQQQQQQNFSDIKTDDKQSQIRQQQDGHYYDMAAYFENTQGGSVHKKSPVAKQRAPQPPMSKEASDKLDDIILKVSGMGEEGVETSDCDKGSLEGPIQAQHKYGASYIKPQDLSDSMKPVAIETIDTLSQRSVYGPNSRLSSTDSRSSELDPEKFLSHSFDSGSFKSHDSQLPHDGDIRLHDSKTMPYDTGFPKPSDWSFENSPSTRPCDSQPPRPFDGEFPRPYDSKDNMGSETKGSLANNETPRSEGGPNKKKGNANSVAAAMSNADSEQIAKYREYVQSIVQAQSMMLQPPPPEDPEKKKKKSRGGGKGKRAGGKFQMGLGTPDMPLPQMNQPGGQDAGGPKEASPRENTGGFSGVNQLPSIDTVRAMMHDVISKKGDKVPSISKASSQSSMDPFAFSDDSSSSSTFSQSQNQQSHLLDGLQARLVEKSDSFQTSGTSSNQPQLSQGLNAFQGISDRSGTGDVNFDQSWSSYDNASKAANWIDKTRTCSTNEKNSRTLANTAPPQGGHRKAATVAELLAKQRGDTPTGSPKQAPPNVNIFENAAPAGQSSHTEDEELADSILELAKEASIKIQDRQLDSPSVSNPASDPKPSTSGATGTSETSYSTPKREPLADKSDSFNINVSQKSTVLPSLSDWHPGFASPKLHPQDCDIDYDTTDLNGFPGEEAIDLSNNIEIDKEKNEVKVQAEALLDKDILDRIKSNGTEEVPPCTCPPMMGLIDSKVDGPYYTHLGAGPNIKAIRKTMEGRYGVAGAAVRIEKVVYTGKEGKSSQGCPAAKWIIRRSGIEEKVLTVVRHRPGHICESAIIIIAIVLWDGVPSEQADGLYNILNNVLPIYGFETTRRCGTNEPKTCACQGWDSSRSGASFSFGCSWSMYYNGCKFGRSREPRKFKLRDESQELKLEYHLQNLATHLAPVYKKMAPDSYNNQVMFESKATDCRIGNKEGRPFSGVTAVVDFCAHAHKDLHNMNNGSTVVVTLTKHRGLSKPDEEQLHVLPLYVLDQTDENGSYEGQEAKVTNGSVEVLSSYPFNERIRGIPLTPKRKKGRKAGDGKSPGHTPGKPGRPRLNPDVTPEKKRGRKKKENIPFDIDRKGELVNGDTDGSVNPLAAFQEELGLHPIEEEGMNGYPIHPWFIYNPQYARFFPQMWYQYMKQQQQGQTAIQGQQKNEIKQETRQAQTPSQQPPRPNTQTDWPQGNKPKDQQIPPPGVEKKPTSNQPPQYYREQQNTQQKQQQQPPYANQPSKESNPFAQYLKGIAGNKDGREGQPKQLSNKSDIKPQQPQRAEAPQGWPQGSTKQPKEPQRYREPPEVYRNPNPYQEQGEFTDPRNPELQRSHLQNYPPGMQGPDRHPPGMQGPDCHPLGMQGPQGQERHPPSMQGLDRHPGPSPHWQNDSTHPPVPGSHRSITPTHKSGPPPHRPLTPQQHMWQQQQQRPLASPRDAHLQGPGSNPNSPHPHHLQSPASNPNSPHPHHLQSPGANSPHPHIPRPSPVAQHMKSPDMYHHNAAPPGYPSHPALDNSQPQNQGVSKLISQQLMSQMAYNHHRSDIPQFDGALDIDSPPSSPDHSDASSEVGSQIDDQVSHDAPASPGCLSDSGASDSGSSVDGSTIPQLDGPQDELRPMHKQPRAPGWEQFPTVCGALSLNATTTAISSVSAVASIPTVISSASTIASTASITASTASTIASTASTFVPAASPISSATVSSSSVSIGRWWPTVISTLPSTKL</sequence>
<feature type="region of interest" description="Disordered" evidence="12">
    <location>
        <begin position="394"/>
        <end position="536"/>
    </location>
</feature>
<dbReference type="GO" id="GO:0141166">
    <property type="term" value="P:chromosomal 5-methylcytosine DNA demethylation pathway"/>
    <property type="evidence" value="ECO:0007669"/>
    <property type="project" value="UniProtKB-UniRule"/>
</dbReference>
<feature type="compositionally biased region" description="Polar residues" evidence="12">
    <location>
        <begin position="758"/>
        <end position="774"/>
    </location>
</feature>
<dbReference type="PANTHER" id="PTHR23358">
    <property type="entry name" value="METHYLCYTOSINE DIOXYGENASE TET"/>
    <property type="match status" value="1"/>
</dbReference>
<feature type="compositionally biased region" description="Low complexity" evidence="12">
    <location>
        <begin position="525"/>
        <end position="536"/>
    </location>
</feature>
<comment type="cofactor">
    <cofactor evidence="11">
        <name>Zn(2+)</name>
        <dbReference type="ChEBI" id="CHEBI:29105"/>
    </cofactor>
    <text evidence="11">The zinc ions have a structural role.</text>
</comment>
<comment type="caution">
    <text evidence="14">The sequence shown here is derived from an EMBL/GenBank/DDBJ whole genome shotgun (WGS) entry which is preliminary data.</text>
</comment>
<comment type="catalytic activity">
    <reaction evidence="11">
        <text>a 5-methyl-2'-deoxycytidine in DNA + 2-oxoglutarate + O2 = a 5-hydroxymethyl-2'-deoxycytidine in DNA + succinate + CO2</text>
        <dbReference type="Rhea" id="RHEA:52636"/>
        <dbReference type="Rhea" id="RHEA-COMP:11370"/>
        <dbReference type="Rhea" id="RHEA-COMP:13315"/>
        <dbReference type="ChEBI" id="CHEBI:15379"/>
        <dbReference type="ChEBI" id="CHEBI:16526"/>
        <dbReference type="ChEBI" id="CHEBI:16810"/>
        <dbReference type="ChEBI" id="CHEBI:30031"/>
        <dbReference type="ChEBI" id="CHEBI:85454"/>
        <dbReference type="ChEBI" id="CHEBI:136731"/>
        <dbReference type="EC" id="1.14.11.80"/>
    </reaction>
</comment>
<feature type="compositionally biased region" description="Basic and acidic residues" evidence="12">
    <location>
        <begin position="1591"/>
        <end position="1600"/>
    </location>
</feature>
<feature type="region of interest" description="Disordered" evidence="12">
    <location>
        <begin position="243"/>
        <end position="292"/>
    </location>
</feature>
<feature type="compositionally biased region" description="Basic and acidic residues" evidence="12">
    <location>
        <begin position="1351"/>
        <end position="1362"/>
    </location>
</feature>
<protein>
    <recommendedName>
        <fullName evidence="11">Methylcytosine dioxygenase TET</fullName>
        <ecNumber evidence="11">1.14.11.80</ecNumber>
    </recommendedName>
</protein>
<keyword evidence="3" id="KW-0158">Chromosome</keyword>
<dbReference type="InterPro" id="IPR024779">
    <property type="entry name" value="2OGFeDO_JBP1/TET_oxygenase_dom"/>
</dbReference>
<evidence type="ECO:0000256" key="9">
    <source>
        <dbReference type="ARBA" id="ARBA00047840"/>
    </source>
</evidence>
<evidence type="ECO:0000259" key="13">
    <source>
        <dbReference type="SMART" id="SM01333"/>
    </source>
</evidence>
<gene>
    <name evidence="14" type="ORF">OFUS_LOCUS18823</name>
</gene>
<dbReference type="PANTHER" id="PTHR23358:SF6">
    <property type="entry name" value="METHYLCYTOSINE DIOXYGENASE TET"/>
    <property type="match status" value="1"/>
</dbReference>
<feature type="compositionally biased region" description="Basic and acidic residues" evidence="12">
    <location>
        <begin position="485"/>
        <end position="499"/>
    </location>
</feature>
<feature type="compositionally biased region" description="Basic and acidic residues" evidence="12">
    <location>
        <begin position="414"/>
        <end position="424"/>
    </location>
</feature>
<evidence type="ECO:0000256" key="6">
    <source>
        <dbReference type="ARBA" id="ARBA00022964"/>
    </source>
</evidence>
<evidence type="ECO:0000256" key="4">
    <source>
        <dbReference type="ARBA" id="ARBA00022723"/>
    </source>
</evidence>
<dbReference type="GO" id="GO:0070579">
    <property type="term" value="F:DNA 5-methylcytosine dioxygenase activity"/>
    <property type="evidence" value="ECO:0007669"/>
    <property type="project" value="UniProtKB-UniRule"/>
</dbReference>
<dbReference type="EMBL" id="CAIIXF020000009">
    <property type="protein sequence ID" value="CAH1794056.1"/>
    <property type="molecule type" value="Genomic_DNA"/>
</dbReference>
<comment type="cofactor">
    <cofactor evidence="11">
        <name>Fe(2+)</name>
        <dbReference type="ChEBI" id="CHEBI:29033"/>
    </cofactor>
    <text evidence="11">Binds 1 Fe(2+) ion per subunit.</text>
</comment>
<comment type="catalytic activity">
    <reaction evidence="9 11">
        <text>a 5-formyl-2'-deoxycytidine in DNA + 2-oxoglutarate + O2 = a 5-carboxyl-2'-deoxycytidine in DNA + succinate + CO2 + H(+)</text>
        <dbReference type="Rhea" id="RHEA:53832"/>
        <dbReference type="Rhea" id="RHEA-COMP:13656"/>
        <dbReference type="Rhea" id="RHEA-COMP:13657"/>
        <dbReference type="ChEBI" id="CHEBI:15378"/>
        <dbReference type="ChEBI" id="CHEBI:15379"/>
        <dbReference type="ChEBI" id="CHEBI:16526"/>
        <dbReference type="ChEBI" id="CHEBI:16810"/>
        <dbReference type="ChEBI" id="CHEBI:30031"/>
        <dbReference type="ChEBI" id="CHEBI:137731"/>
        <dbReference type="ChEBI" id="CHEBI:137732"/>
        <dbReference type="EC" id="1.14.11.80"/>
    </reaction>
</comment>
<proteinExistence type="inferred from homology"/>
<evidence type="ECO:0000313" key="14">
    <source>
        <dbReference type="EMBL" id="CAH1794056.1"/>
    </source>
</evidence>
<reference evidence="14" key="1">
    <citation type="submission" date="2022-03" db="EMBL/GenBank/DDBJ databases">
        <authorList>
            <person name="Martin C."/>
        </authorList>
    </citation>
    <scope>NUCLEOTIDE SEQUENCE</scope>
</reference>
<feature type="region of interest" description="Disordered" evidence="12">
    <location>
        <begin position="844"/>
        <end position="891"/>
    </location>
</feature>
<feature type="compositionally biased region" description="Low complexity" evidence="12">
    <location>
        <begin position="661"/>
        <end position="686"/>
    </location>
</feature>
<feature type="region of interest" description="Disordered" evidence="12">
    <location>
        <begin position="1303"/>
        <end position="1369"/>
    </location>
</feature>
<evidence type="ECO:0000256" key="5">
    <source>
        <dbReference type="ARBA" id="ARBA00022833"/>
    </source>
</evidence>
<feature type="compositionally biased region" description="Low complexity" evidence="12">
    <location>
        <begin position="1486"/>
        <end position="1509"/>
    </location>
</feature>
<organism evidence="14 15">
    <name type="scientific">Owenia fusiformis</name>
    <name type="common">Polychaete worm</name>
    <dbReference type="NCBI Taxonomy" id="6347"/>
    <lineage>
        <taxon>Eukaryota</taxon>
        <taxon>Metazoa</taxon>
        <taxon>Spiralia</taxon>
        <taxon>Lophotrochozoa</taxon>
        <taxon>Annelida</taxon>
        <taxon>Polychaeta</taxon>
        <taxon>Sedentaria</taxon>
        <taxon>Canalipalpata</taxon>
        <taxon>Sabellida</taxon>
        <taxon>Oweniida</taxon>
        <taxon>Oweniidae</taxon>
        <taxon>Owenia</taxon>
    </lineage>
</organism>
<feature type="compositionally biased region" description="Polar residues" evidence="12">
    <location>
        <begin position="702"/>
        <end position="720"/>
    </location>
</feature>
<keyword evidence="5 11" id="KW-0862">Zinc</keyword>
<dbReference type="GO" id="GO:0005694">
    <property type="term" value="C:chromosome"/>
    <property type="evidence" value="ECO:0007669"/>
    <property type="project" value="UniProtKB-SubCell"/>
</dbReference>
<feature type="compositionally biased region" description="Basic and acidic residues" evidence="12">
    <location>
        <begin position="1564"/>
        <end position="1576"/>
    </location>
</feature>
<evidence type="ECO:0000256" key="10">
    <source>
        <dbReference type="ARBA" id="ARBA00049431"/>
    </source>
</evidence>
<dbReference type="GO" id="GO:0040029">
    <property type="term" value="P:epigenetic regulation of gene expression"/>
    <property type="evidence" value="ECO:0007669"/>
    <property type="project" value="InterPro"/>
</dbReference>
<evidence type="ECO:0000256" key="7">
    <source>
        <dbReference type="ARBA" id="ARBA00023002"/>
    </source>
</evidence>
<dbReference type="InterPro" id="IPR040175">
    <property type="entry name" value="TET1/2/3"/>
</dbReference>
<comment type="function">
    <text evidence="11">Dioxygenase that catalyzes the conversion of the modified genomic base 5-methylcytosine (5mC) into 5-hydroxymethylcytosine (5hmC) and plays a key role in epigenetic chromatin reprogramming during embryonic development.</text>
</comment>
<feature type="region of interest" description="Disordered" evidence="12">
    <location>
        <begin position="1"/>
        <end position="49"/>
    </location>
</feature>
<evidence type="ECO:0000256" key="11">
    <source>
        <dbReference type="RuleBase" id="RU367064"/>
    </source>
</evidence>
<keyword evidence="8 11" id="KW-0408">Iron</keyword>
<feature type="compositionally biased region" description="Basic and acidic residues" evidence="12">
    <location>
        <begin position="639"/>
        <end position="650"/>
    </location>
</feature>
<dbReference type="GO" id="GO:0008270">
    <property type="term" value="F:zinc ion binding"/>
    <property type="evidence" value="ECO:0007669"/>
    <property type="project" value="UniProtKB-UniRule"/>
</dbReference>
<dbReference type="CDD" id="cd18892">
    <property type="entry name" value="TET"/>
    <property type="match status" value="1"/>
</dbReference>
<feature type="compositionally biased region" description="Basic and acidic residues" evidence="12">
    <location>
        <begin position="112"/>
        <end position="123"/>
    </location>
</feature>
<keyword evidence="15" id="KW-1185">Reference proteome</keyword>
<evidence type="ECO:0000256" key="3">
    <source>
        <dbReference type="ARBA" id="ARBA00022454"/>
    </source>
</evidence>
<feature type="region of interest" description="Disordered" evidence="12">
    <location>
        <begin position="1427"/>
        <end position="1793"/>
    </location>
</feature>